<evidence type="ECO:0000256" key="1">
    <source>
        <dbReference type="SAM" id="MobiDB-lite"/>
    </source>
</evidence>
<feature type="transmembrane region" description="Helical" evidence="2">
    <location>
        <begin position="7"/>
        <end position="29"/>
    </location>
</feature>
<keyword evidence="2" id="KW-0812">Transmembrane</keyword>
<proteinExistence type="predicted"/>
<name>A0ABY7AJ85_9FIRM</name>
<feature type="region of interest" description="Disordered" evidence="1">
    <location>
        <begin position="55"/>
        <end position="141"/>
    </location>
</feature>
<dbReference type="Pfam" id="PF07007">
    <property type="entry name" value="LprI"/>
    <property type="match status" value="1"/>
</dbReference>
<accession>A0ABY7AJ85</accession>
<protein>
    <submittedName>
        <fullName evidence="4">DUF1311 domain-containing protein</fullName>
    </submittedName>
</protein>
<evidence type="ECO:0000259" key="3">
    <source>
        <dbReference type="Pfam" id="PF07007"/>
    </source>
</evidence>
<dbReference type="PANTHER" id="PTHR39176">
    <property type="entry name" value="PERIPLASMIC PROTEIN-RELATED"/>
    <property type="match status" value="1"/>
</dbReference>
<dbReference type="Gene3D" id="1.20.1270.180">
    <property type="match status" value="1"/>
</dbReference>
<dbReference type="PANTHER" id="PTHR39176:SF1">
    <property type="entry name" value="PERIPLASMIC PROTEIN"/>
    <property type="match status" value="1"/>
</dbReference>
<reference evidence="4" key="1">
    <citation type="submission" date="2022-11" db="EMBL/GenBank/DDBJ databases">
        <title>Lacrimispora xylanolytica sy1, complete genome.</title>
        <authorList>
            <person name="Choi S."/>
        </authorList>
    </citation>
    <scope>NUCLEOTIDE SEQUENCE</scope>
    <source>
        <strain evidence="4">Sy1</strain>
    </source>
</reference>
<feature type="domain" description="Lysozyme inhibitor LprI-like N-terminal" evidence="3">
    <location>
        <begin position="176"/>
        <end position="265"/>
    </location>
</feature>
<gene>
    <name evidence="4" type="ORF">OW255_10555</name>
</gene>
<sequence length="279" mass="30560">MNKGRGIWIVIGSILVIGVLMTLATTSFINSKETAPSPVGVQNYSSSELTSNQEYGAYYNKEKPKEQSSYPEEGASLKRSAKADAKGEASQRMMAAAEPEPEEKTEMIQDSSEADSAPVPSLKVAEAAEQETVLSPISPDVKAKVSVESNTDGGAVAYQKHLKSLDEQIKKIRDESGNSNTYSMKALADKELKLWDTEQNTIYDTIAQSLSEEERKTLEQSQQTWMKSRDAKAEEAAKKFSGGSLEGLEYTASLADSTRTRAYDLVKEYSEVLSTLNNQ</sequence>
<dbReference type="RefSeq" id="WP_268116553.1">
    <property type="nucleotide sequence ID" value="NZ_CP113524.1"/>
</dbReference>
<keyword evidence="2" id="KW-1133">Transmembrane helix</keyword>
<keyword evidence="5" id="KW-1185">Reference proteome</keyword>
<evidence type="ECO:0000256" key="2">
    <source>
        <dbReference type="SAM" id="Phobius"/>
    </source>
</evidence>
<evidence type="ECO:0000313" key="5">
    <source>
        <dbReference type="Proteomes" id="UP001163115"/>
    </source>
</evidence>
<dbReference type="Proteomes" id="UP001163115">
    <property type="component" value="Chromosome"/>
</dbReference>
<organism evidence="4 5">
    <name type="scientific">Lacrimispora xylanolytica</name>
    <dbReference type="NCBI Taxonomy" id="29375"/>
    <lineage>
        <taxon>Bacteria</taxon>
        <taxon>Bacillati</taxon>
        <taxon>Bacillota</taxon>
        <taxon>Clostridia</taxon>
        <taxon>Lachnospirales</taxon>
        <taxon>Lachnospiraceae</taxon>
        <taxon>Lacrimispora</taxon>
    </lineage>
</organism>
<dbReference type="EMBL" id="CP113524">
    <property type="protein sequence ID" value="WAJ25919.1"/>
    <property type="molecule type" value="Genomic_DNA"/>
</dbReference>
<dbReference type="InterPro" id="IPR009739">
    <property type="entry name" value="LprI-like_N"/>
</dbReference>
<keyword evidence="2" id="KW-0472">Membrane</keyword>
<evidence type="ECO:0000313" key="4">
    <source>
        <dbReference type="EMBL" id="WAJ25919.1"/>
    </source>
</evidence>